<keyword evidence="2" id="KW-1185">Reference proteome</keyword>
<organism evidence="1 2">
    <name type="scientific">Portunus trituberculatus</name>
    <name type="common">Swimming crab</name>
    <name type="synonym">Neptunus trituberculatus</name>
    <dbReference type="NCBI Taxonomy" id="210409"/>
    <lineage>
        <taxon>Eukaryota</taxon>
        <taxon>Metazoa</taxon>
        <taxon>Ecdysozoa</taxon>
        <taxon>Arthropoda</taxon>
        <taxon>Crustacea</taxon>
        <taxon>Multicrustacea</taxon>
        <taxon>Malacostraca</taxon>
        <taxon>Eumalacostraca</taxon>
        <taxon>Eucarida</taxon>
        <taxon>Decapoda</taxon>
        <taxon>Pleocyemata</taxon>
        <taxon>Brachyura</taxon>
        <taxon>Eubrachyura</taxon>
        <taxon>Portunoidea</taxon>
        <taxon>Portunidae</taxon>
        <taxon>Portuninae</taxon>
        <taxon>Portunus</taxon>
    </lineage>
</organism>
<reference evidence="1 2" key="1">
    <citation type="submission" date="2019-05" db="EMBL/GenBank/DDBJ databases">
        <title>Another draft genome of Portunus trituberculatus and its Hox gene families provides insights of decapod evolution.</title>
        <authorList>
            <person name="Jeong J.-H."/>
            <person name="Song I."/>
            <person name="Kim S."/>
            <person name="Choi T."/>
            <person name="Kim D."/>
            <person name="Ryu S."/>
            <person name="Kim W."/>
        </authorList>
    </citation>
    <scope>NUCLEOTIDE SEQUENCE [LARGE SCALE GENOMIC DNA]</scope>
    <source>
        <tissue evidence="1">Muscle</tissue>
    </source>
</reference>
<dbReference type="AlphaFoldDB" id="A0A5B7DKT4"/>
<evidence type="ECO:0000313" key="1">
    <source>
        <dbReference type="EMBL" id="MPC21669.1"/>
    </source>
</evidence>
<proteinExistence type="predicted"/>
<name>A0A5B7DKT4_PORTR</name>
<dbReference type="EMBL" id="VSRR010001002">
    <property type="protein sequence ID" value="MPC21669.1"/>
    <property type="molecule type" value="Genomic_DNA"/>
</dbReference>
<accession>A0A5B7DKT4</accession>
<dbReference type="Proteomes" id="UP000324222">
    <property type="component" value="Unassembled WGS sequence"/>
</dbReference>
<evidence type="ECO:0000313" key="2">
    <source>
        <dbReference type="Proteomes" id="UP000324222"/>
    </source>
</evidence>
<comment type="caution">
    <text evidence="1">The sequence shown here is derived from an EMBL/GenBank/DDBJ whole genome shotgun (WGS) entry which is preliminary data.</text>
</comment>
<sequence length="68" mass="7324">MQFFIMPAYPSRWHSMAVCAKGPVPPQVARGFLSAVPSYLQTGLVIPALGQVQVEEAEPTPSVPVLTE</sequence>
<protein>
    <submittedName>
        <fullName evidence="1">Uncharacterized protein</fullName>
    </submittedName>
</protein>
<gene>
    <name evidence="1" type="ORF">E2C01_014661</name>
</gene>